<dbReference type="PANTHER" id="PTHR24208">
    <property type="entry name" value="LIM/HOMEOBOX PROTEIN LHX"/>
    <property type="match status" value="1"/>
</dbReference>
<dbReference type="InterPro" id="IPR009057">
    <property type="entry name" value="Homeodomain-like_sf"/>
</dbReference>
<dbReference type="GO" id="GO:0000981">
    <property type="term" value="F:DNA-binding transcription factor activity, RNA polymerase II-specific"/>
    <property type="evidence" value="ECO:0007669"/>
    <property type="project" value="InterPro"/>
</dbReference>
<sequence length="757" mass="80841">MRWVGGCVLLSVLLSIIQRRRPVAPAPRGGVERNAVPSFRCSNEISAPHRTGQRRRRRQIPAGHLGNKMVAQLSSIHAGTSTAAQQQTAAPTATSASSSSTTTTAAAADRFAQRSFESSTPLNDPCTSTTSFLNGTNSSSLATTVTTTAPSSLSSEVGGTDANFDGIKDDNHHSVGQIEHCELSLCCGCGAPIHDRYLYKVLDQCYHEKCLCCSQCGEQFRARTCFTRNERLFCRAHFLNTYGPKCARCDAPIGERAIVHRANQHIYHLECFQCVVCKKPLNTGDQFYLIPMDGRLVCRHDFENGTKEGSDMDCGNKRPRTTISTKSLETLKLAYQDSKKPARHVREQLAAQTGLDMRVVQVWFQNRRAKDKRLKKDNERRLAAAHHHQQLNGGGGGGEQQQQHHHHHHQHRSGSGSTVSSGSAAGGGSGSGGAIGSGPCSVSGGGMPGGNGIGCMLFGRGGGGTLDSDSGGSNEAESPLYAFTNPEASSDVDGHSMSEFYDPNTGFHNLQGAAPPGSADQLATLHALPPGTPSSSLQQLSTLMAPLVHPLDQQQQHQQTKQQSPPHQQNTSPPTAAAAHQHQPSLFMLEQLNSPHTPLGSVGGMKGGGMACSASNGSPGTPQQQQRLFHRNGTSANGCHPGPMIGQPITDQQQQYLMAAANGFVPPPPHIGHFLLSPAGMHSAPDFYGIGAQPPSAFSAQSVAMTSSAPLMPLTPFGGVGHHHQQQAQPISPLQMHAQHMQHMHHQYQQNNQPIPQ</sequence>
<reference evidence="17" key="1">
    <citation type="submission" date="2022-11" db="UniProtKB">
        <authorList>
            <consortium name="WormBaseParasite"/>
        </authorList>
    </citation>
    <scope>IDENTIFICATION</scope>
</reference>
<dbReference type="WBParaSite" id="Gr19_v10_g3523.t1">
    <property type="protein sequence ID" value="Gr19_v10_g3523.t1"/>
    <property type="gene ID" value="Gr19_v10_g3523"/>
</dbReference>
<evidence type="ECO:0000256" key="3">
    <source>
        <dbReference type="ARBA" id="ARBA00022737"/>
    </source>
</evidence>
<protein>
    <submittedName>
        <fullName evidence="17">Uncharacterized protein</fullName>
    </submittedName>
</protein>
<keyword evidence="2 10" id="KW-0479">Metal-binding</keyword>
<dbReference type="Gene3D" id="2.10.110.10">
    <property type="entry name" value="Cysteine Rich Protein"/>
    <property type="match status" value="2"/>
</dbReference>
<feature type="region of interest" description="Disordered" evidence="12">
    <location>
        <begin position="593"/>
        <end position="626"/>
    </location>
</feature>
<evidence type="ECO:0000256" key="7">
    <source>
        <dbReference type="ARBA" id="ARBA00023155"/>
    </source>
</evidence>
<keyword evidence="4 10" id="KW-0862">Zinc</keyword>
<feature type="compositionally biased region" description="Low complexity" evidence="12">
    <location>
        <begin position="747"/>
        <end position="757"/>
    </location>
</feature>
<organism evidence="16 17">
    <name type="scientific">Globodera rostochiensis</name>
    <name type="common">Golden nematode worm</name>
    <name type="synonym">Heterodera rostochiensis</name>
    <dbReference type="NCBI Taxonomy" id="31243"/>
    <lineage>
        <taxon>Eukaryota</taxon>
        <taxon>Metazoa</taxon>
        <taxon>Ecdysozoa</taxon>
        <taxon>Nematoda</taxon>
        <taxon>Chromadorea</taxon>
        <taxon>Rhabditida</taxon>
        <taxon>Tylenchina</taxon>
        <taxon>Tylenchomorpha</taxon>
        <taxon>Tylenchoidea</taxon>
        <taxon>Heteroderidae</taxon>
        <taxon>Heteroderinae</taxon>
        <taxon>Globodera</taxon>
    </lineage>
</organism>
<evidence type="ECO:0000256" key="4">
    <source>
        <dbReference type="ARBA" id="ARBA00022833"/>
    </source>
</evidence>
<dbReference type="GO" id="GO:0046872">
    <property type="term" value="F:metal ion binding"/>
    <property type="evidence" value="ECO:0007669"/>
    <property type="project" value="UniProtKB-KW"/>
</dbReference>
<dbReference type="InterPro" id="IPR050453">
    <property type="entry name" value="LIM_Homeobox_TF"/>
</dbReference>
<feature type="region of interest" description="Disordered" evidence="12">
    <location>
        <begin position="42"/>
        <end position="63"/>
    </location>
</feature>
<feature type="domain" description="LIM zinc-binding" evidence="14">
    <location>
        <begin position="184"/>
        <end position="243"/>
    </location>
</feature>
<evidence type="ECO:0000256" key="13">
    <source>
        <dbReference type="SAM" id="SignalP"/>
    </source>
</evidence>
<keyword evidence="7 9" id="KW-0371">Homeobox</keyword>
<evidence type="ECO:0000313" key="17">
    <source>
        <dbReference type="WBParaSite" id="Gr19_v10_g3523.t1"/>
    </source>
</evidence>
<evidence type="ECO:0000259" key="15">
    <source>
        <dbReference type="PROSITE" id="PS50071"/>
    </source>
</evidence>
<feature type="domain" description="Homeobox" evidence="15">
    <location>
        <begin position="314"/>
        <end position="374"/>
    </location>
</feature>
<dbReference type="Proteomes" id="UP000887572">
    <property type="component" value="Unplaced"/>
</dbReference>
<evidence type="ECO:0000256" key="1">
    <source>
        <dbReference type="ARBA" id="ARBA00004123"/>
    </source>
</evidence>
<feature type="region of interest" description="Disordered" evidence="12">
    <location>
        <begin position="737"/>
        <end position="757"/>
    </location>
</feature>
<accession>A0A914HPT2</accession>
<feature type="chain" id="PRO_5037689575" evidence="13">
    <location>
        <begin position="20"/>
        <end position="757"/>
    </location>
</feature>
<evidence type="ECO:0000256" key="9">
    <source>
        <dbReference type="PROSITE-ProRule" id="PRU00108"/>
    </source>
</evidence>
<keyword evidence="3" id="KW-0677">Repeat</keyword>
<dbReference type="PROSITE" id="PS00478">
    <property type="entry name" value="LIM_DOMAIN_1"/>
    <property type="match status" value="1"/>
</dbReference>
<dbReference type="PROSITE" id="PS50071">
    <property type="entry name" value="HOMEOBOX_2"/>
    <property type="match status" value="1"/>
</dbReference>
<feature type="region of interest" description="Disordered" evidence="12">
    <location>
        <begin position="78"/>
        <end position="106"/>
    </location>
</feature>
<dbReference type="GO" id="GO:0007409">
    <property type="term" value="P:axonogenesis"/>
    <property type="evidence" value="ECO:0007669"/>
    <property type="project" value="UniProtKB-ARBA"/>
</dbReference>
<dbReference type="SUPFAM" id="SSF46689">
    <property type="entry name" value="Homeodomain-like"/>
    <property type="match status" value="1"/>
</dbReference>
<feature type="compositionally biased region" description="Low complexity" evidence="12">
    <location>
        <begin position="80"/>
        <end position="106"/>
    </location>
</feature>
<evidence type="ECO:0000256" key="5">
    <source>
        <dbReference type="ARBA" id="ARBA00023038"/>
    </source>
</evidence>
<evidence type="ECO:0000256" key="8">
    <source>
        <dbReference type="ARBA" id="ARBA00023242"/>
    </source>
</evidence>
<proteinExistence type="predicted"/>
<feature type="compositionally biased region" description="Gly residues" evidence="12">
    <location>
        <begin position="601"/>
        <end position="610"/>
    </location>
</feature>
<dbReference type="PROSITE" id="PS50023">
    <property type="entry name" value="LIM_DOMAIN_2"/>
    <property type="match status" value="2"/>
</dbReference>
<name>A0A914HPT2_GLORO</name>
<keyword evidence="13" id="KW-0732">Signal</keyword>
<feature type="region of interest" description="Disordered" evidence="12">
    <location>
        <begin position="551"/>
        <end position="581"/>
    </location>
</feature>
<feature type="region of interest" description="Disordered" evidence="12">
    <location>
        <begin position="389"/>
        <end position="432"/>
    </location>
</feature>
<evidence type="ECO:0000259" key="14">
    <source>
        <dbReference type="PROSITE" id="PS50023"/>
    </source>
</evidence>
<feature type="signal peptide" evidence="13">
    <location>
        <begin position="1"/>
        <end position="19"/>
    </location>
</feature>
<dbReference type="Gene3D" id="1.10.10.60">
    <property type="entry name" value="Homeodomain-like"/>
    <property type="match status" value="1"/>
</dbReference>
<dbReference type="CDD" id="cd08368">
    <property type="entry name" value="LIM"/>
    <property type="match status" value="1"/>
</dbReference>
<dbReference type="GO" id="GO:0045944">
    <property type="term" value="P:positive regulation of transcription by RNA polymerase II"/>
    <property type="evidence" value="ECO:0007669"/>
    <property type="project" value="UniProtKB-ARBA"/>
</dbReference>
<dbReference type="PROSITE" id="PS00027">
    <property type="entry name" value="HOMEOBOX_1"/>
    <property type="match status" value="1"/>
</dbReference>
<dbReference type="GO" id="GO:0005634">
    <property type="term" value="C:nucleus"/>
    <property type="evidence" value="ECO:0007669"/>
    <property type="project" value="UniProtKB-SubCell"/>
</dbReference>
<evidence type="ECO:0000256" key="11">
    <source>
        <dbReference type="RuleBase" id="RU000682"/>
    </source>
</evidence>
<dbReference type="InterPro" id="IPR017970">
    <property type="entry name" value="Homeobox_CS"/>
</dbReference>
<dbReference type="InterPro" id="IPR001356">
    <property type="entry name" value="HD"/>
</dbReference>
<dbReference type="Pfam" id="PF00412">
    <property type="entry name" value="LIM"/>
    <property type="match status" value="2"/>
</dbReference>
<feature type="compositionally biased region" description="Basic residues" evidence="12">
    <location>
        <begin position="403"/>
        <end position="412"/>
    </location>
</feature>
<dbReference type="FunFam" id="1.10.10.60:FF:000219">
    <property type="entry name" value="LIM/homeobox protein Lhx3"/>
    <property type="match status" value="1"/>
</dbReference>
<evidence type="ECO:0000256" key="6">
    <source>
        <dbReference type="ARBA" id="ARBA00023125"/>
    </source>
</evidence>
<dbReference type="PANTHER" id="PTHR24208:SF128">
    <property type="entry name" value="LIM3, ISOFORM G"/>
    <property type="match status" value="1"/>
</dbReference>
<evidence type="ECO:0000256" key="10">
    <source>
        <dbReference type="PROSITE-ProRule" id="PRU00125"/>
    </source>
</evidence>
<dbReference type="SMART" id="SM00389">
    <property type="entry name" value="HOX"/>
    <property type="match status" value="1"/>
</dbReference>
<dbReference type="GO" id="GO:0000977">
    <property type="term" value="F:RNA polymerase II transcription regulatory region sequence-specific DNA binding"/>
    <property type="evidence" value="ECO:0007669"/>
    <property type="project" value="TreeGrafter"/>
</dbReference>
<evidence type="ECO:0000313" key="16">
    <source>
        <dbReference type="Proteomes" id="UP000887572"/>
    </source>
</evidence>
<feature type="compositionally biased region" description="Low complexity" evidence="12">
    <location>
        <begin position="413"/>
        <end position="423"/>
    </location>
</feature>
<comment type="subcellular location">
    <subcellularLocation>
        <location evidence="1 9 11">Nucleus</location>
    </subcellularLocation>
</comment>
<feature type="domain" description="LIM zinc-binding" evidence="14">
    <location>
        <begin position="244"/>
        <end position="308"/>
    </location>
</feature>
<dbReference type="FunFam" id="2.10.110.10:FF:000136">
    <property type="entry name" value="LIM domain family"/>
    <property type="match status" value="1"/>
</dbReference>
<keyword evidence="16" id="KW-1185">Reference proteome</keyword>
<dbReference type="SUPFAM" id="SSF57716">
    <property type="entry name" value="Glucocorticoid receptor-like (DNA-binding domain)"/>
    <property type="match status" value="2"/>
</dbReference>
<dbReference type="CDD" id="cd00086">
    <property type="entry name" value="homeodomain"/>
    <property type="match status" value="1"/>
</dbReference>
<keyword evidence="6 9" id="KW-0238">DNA-binding</keyword>
<dbReference type="InterPro" id="IPR001781">
    <property type="entry name" value="Znf_LIM"/>
</dbReference>
<dbReference type="SMART" id="SM00132">
    <property type="entry name" value="LIM"/>
    <property type="match status" value="2"/>
</dbReference>
<keyword evidence="8 9" id="KW-0539">Nucleus</keyword>
<dbReference type="AlphaFoldDB" id="A0A914HPT2"/>
<keyword evidence="5 10" id="KW-0440">LIM domain</keyword>
<feature type="region of interest" description="Disordered" evidence="12">
    <location>
        <begin position="484"/>
        <end position="537"/>
    </location>
</feature>
<dbReference type="Pfam" id="PF00046">
    <property type="entry name" value="Homeodomain"/>
    <property type="match status" value="1"/>
</dbReference>
<evidence type="ECO:0000256" key="2">
    <source>
        <dbReference type="ARBA" id="ARBA00022723"/>
    </source>
</evidence>
<feature type="DNA-binding region" description="Homeobox" evidence="9">
    <location>
        <begin position="316"/>
        <end position="375"/>
    </location>
</feature>
<feature type="compositionally biased region" description="Polar residues" evidence="12">
    <location>
        <begin position="613"/>
        <end position="626"/>
    </location>
</feature>
<evidence type="ECO:0000256" key="12">
    <source>
        <dbReference type="SAM" id="MobiDB-lite"/>
    </source>
</evidence>